<feature type="compositionally biased region" description="Acidic residues" evidence="1">
    <location>
        <begin position="79"/>
        <end position="88"/>
    </location>
</feature>
<evidence type="ECO:0000256" key="1">
    <source>
        <dbReference type="SAM" id="MobiDB-lite"/>
    </source>
</evidence>
<accession>A0AAV2CL70</accession>
<gene>
    <name evidence="2" type="ORF">LTRI10_LOCUS4651</name>
</gene>
<proteinExistence type="predicted"/>
<name>A0AAV2CL70_9ROSI</name>
<dbReference type="EMBL" id="OZ034813">
    <property type="protein sequence ID" value="CAL1356989.1"/>
    <property type="molecule type" value="Genomic_DNA"/>
</dbReference>
<evidence type="ECO:0000313" key="3">
    <source>
        <dbReference type="Proteomes" id="UP001497516"/>
    </source>
</evidence>
<feature type="region of interest" description="Disordered" evidence="1">
    <location>
        <begin position="1"/>
        <end position="21"/>
    </location>
</feature>
<feature type="compositionally biased region" description="Basic and acidic residues" evidence="1">
    <location>
        <begin position="1"/>
        <end position="19"/>
    </location>
</feature>
<sequence>METLTVEDRKRSSGSEAKKRSIGCQNSLRRCCRQGLGIHKRKIASPSRMGLDCHCPQSKQRRCTKITMWRFHLPSSPDLESDEGDDPDPLPVLPVTPTEEGIFLSVSRKKGLRPRDGARSPAELGEKKVTGKSCLIGPATVPPAKLAEAKNLLGNSREQGLRPWDGARPPAKLGVIKLSENSLILRPATLCCPRPLRGFLKNRPYPNKQNLGRISLSRGLRDGIMDLPILPAVQRFGEVDKSYPKWTRVPIAVKQQLPLGGSAEYLNCACCPASLIHHRDIQLDRLRRANNGRRQKLYSGTLEQSISELFFALWEQRSPVRRITIVISCFPWSLIGHFEAESLMLVLWTW</sequence>
<reference evidence="2 3" key="1">
    <citation type="submission" date="2024-04" db="EMBL/GenBank/DDBJ databases">
        <authorList>
            <person name="Fracassetti M."/>
        </authorList>
    </citation>
    <scope>NUCLEOTIDE SEQUENCE [LARGE SCALE GENOMIC DNA]</scope>
</reference>
<dbReference type="AlphaFoldDB" id="A0AAV2CL70"/>
<keyword evidence="3" id="KW-1185">Reference proteome</keyword>
<organism evidence="2 3">
    <name type="scientific">Linum trigynum</name>
    <dbReference type="NCBI Taxonomy" id="586398"/>
    <lineage>
        <taxon>Eukaryota</taxon>
        <taxon>Viridiplantae</taxon>
        <taxon>Streptophyta</taxon>
        <taxon>Embryophyta</taxon>
        <taxon>Tracheophyta</taxon>
        <taxon>Spermatophyta</taxon>
        <taxon>Magnoliopsida</taxon>
        <taxon>eudicotyledons</taxon>
        <taxon>Gunneridae</taxon>
        <taxon>Pentapetalae</taxon>
        <taxon>rosids</taxon>
        <taxon>fabids</taxon>
        <taxon>Malpighiales</taxon>
        <taxon>Linaceae</taxon>
        <taxon>Linum</taxon>
    </lineage>
</organism>
<evidence type="ECO:0000313" key="2">
    <source>
        <dbReference type="EMBL" id="CAL1356989.1"/>
    </source>
</evidence>
<protein>
    <submittedName>
        <fullName evidence="2">Uncharacterized protein</fullName>
    </submittedName>
</protein>
<dbReference type="Proteomes" id="UP001497516">
    <property type="component" value="Chromosome 1"/>
</dbReference>
<feature type="region of interest" description="Disordered" evidence="1">
    <location>
        <begin position="75"/>
        <end position="96"/>
    </location>
</feature>